<dbReference type="OrthoDB" id="438440at2759"/>
<evidence type="ECO:0000313" key="3">
    <source>
        <dbReference type="EMBL" id="KAF3953918.1"/>
    </source>
</evidence>
<evidence type="ECO:0000259" key="2">
    <source>
        <dbReference type="Pfam" id="PF01764"/>
    </source>
</evidence>
<dbReference type="InterPro" id="IPR002921">
    <property type="entry name" value="Fungal_lipase-type"/>
</dbReference>
<keyword evidence="1" id="KW-0378">Hydrolase</keyword>
<name>A0A8J4QXT0_9ROSI</name>
<evidence type="ECO:0000313" key="4">
    <source>
        <dbReference type="Proteomes" id="UP000737018"/>
    </source>
</evidence>
<accession>A0A8J4QXT0</accession>
<organism evidence="3 4">
    <name type="scientific">Castanea mollissima</name>
    <name type="common">Chinese chestnut</name>
    <dbReference type="NCBI Taxonomy" id="60419"/>
    <lineage>
        <taxon>Eukaryota</taxon>
        <taxon>Viridiplantae</taxon>
        <taxon>Streptophyta</taxon>
        <taxon>Embryophyta</taxon>
        <taxon>Tracheophyta</taxon>
        <taxon>Spermatophyta</taxon>
        <taxon>Magnoliopsida</taxon>
        <taxon>eudicotyledons</taxon>
        <taxon>Gunneridae</taxon>
        <taxon>Pentapetalae</taxon>
        <taxon>rosids</taxon>
        <taxon>fabids</taxon>
        <taxon>Fagales</taxon>
        <taxon>Fagaceae</taxon>
        <taxon>Castanea</taxon>
    </lineage>
</organism>
<dbReference type="Pfam" id="PF01764">
    <property type="entry name" value="Lipase_3"/>
    <property type="match status" value="1"/>
</dbReference>
<keyword evidence="4" id="KW-1185">Reference proteome</keyword>
<dbReference type="GO" id="GO:0006629">
    <property type="term" value="P:lipid metabolic process"/>
    <property type="evidence" value="ECO:0007669"/>
    <property type="project" value="InterPro"/>
</dbReference>
<dbReference type="InterPro" id="IPR044819">
    <property type="entry name" value="OBL-like"/>
</dbReference>
<sequence length="470" mass="54803">MSCEKQICENYFVLKPENASFYDLASFLFSSKSETSKFIECSGELKGDFWIRWYIFNSLFVQKLLLKVGKPMVQIGNVLELWLNLLSSNGGSLRLITNFFTEKMVSPNRSSAKFRSVLANLDQRVELDKRISYGDRKYNASLSIMASKLSYENEAFVQTIIKNHWNMEFLGFNNFWNDYLEDAATQAIMFQDTRVDPNLIVVAFRGTEPFDPKGWRTDVDLSWYEFEGVGKTHSGFMKALGLQKNKGWPKEIEQGINQKKYAYYEIRQRLRELLQTNENAKFILTGHSLGAALAILFLTVLAKHEEELLMRKLEGVYTFGQPRVGDKQLGHYMEKKLKQYNVRYLRFVYCNDIVPRVPYDDDDNDFFTHFGPCLYYNSFYEGKILKDEPNKNYFSGTWAIFKFMNAVWELIRSFIIPYTRGQEYKESWLMKIMRIFGLVFPGLAEHSPPDYVNVTRLGSLPLGLQDSKVN</sequence>
<dbReference type="EMBL" id="JRKL02003891">
    <property type="protein sequence ID" value="KAF3953918.1"/>
    <property type="molecule type" value="Genomic_DNA"/>
</dbReference>
<dbReference type="PANTHER" id="PTHR46086:SF4">
    <property type="entry name" value="ALPHA_BETA-HYDROLASES SUPERFAMILY PROTEIN"/>
    <property type="match status" value="1"/>
</dbReference>
<protein>
    <recommendedName>
        <fullName evidence="2">Fungal lipase-type domain-containing protein</fullName>
    </recommendedName>
</protein>
<dbReference type="Proteomes" id="UP000737018">
    <property type="component" value="Unassembled WGS sequence"/>
</dbReference>
<feature type="domain" description="Fungal lipase-type" evidence="2">
    <location>
        <begin position="201"/>
        <end position="360"/>
    </location>
</feature>
<reference evidence="3" key="1">
    <citation type="submission" date="2020-03" db="EMBL/GenBank/DDBJ databases">
        <title>Castanea mollissima Vanexum genome sequencing.</title>
        <authorList>
            <person name="Staton M."/>
        </authorList>
    </citation>
    <scope>NUCLEOTIDE SEQUENCE</scope>
    <source>
        <tissue evidence="3">Leaf</tissue>
    </source>
</reference>
<dbReference type="PANTHER" id="PTHR46086">
    <property type="entry name" value="ALPHA/BETA-HYDROLASES SUPERFAMILY PROTEIN"/>
    <property type="match status" value="1"/>
</dbReference>
<dbReference type="CDD" id="cd00519">
    <property type="entry name" value="Lipase_3"/>
    <property type="match status" value="1"/>
</dbReference>
<dbReference type="Gene3D" id="3.40.50.1820">
    <property type="entry name" value="alpha/beta hydrolase"/>
    <property type="match status" value="1"/>
</dbReference>
<proteinExistence type="predicted"/>
<evidence type="ECO:0000256" key="1">
    <source>
        <dbReference type="ARBA" id="ARBA00022801"/>
    </source>
</evidence>
<dbReference type="SUPFAM" id="SSF53474">
    <property type="entry name" value="alpha/beta-Hydrolases"/>
    <property type="match status" value="1"/>
</dbReference>
<gene>
    <name evidence="3" type="ORF">CMV_020675</name>
</gene>
<dbReference type="AlphaFoldDB" id="A0A8J4QXT0"/>
<dbReference type="InterPro" id="IPR029058">
    <property type="entry name" value="AB_hydrolase_fold"/>
</dbReference>
<comment type="caution">
    <text evidence="3">The sequence shown here is derived from an EMBL/GenBank/DDBJ whole genome shotgun (WGS) entry which is preliminary data.</text>
</comment>
<dbReference type="GO" id="GO:0004806">
    <property type="term" value="F:triacylglycerol lipase activity"/>
    <property type="evidence" value="ECO:0007669"/>
    <property type="project" value="InterPro"/>
</dbReference>